<organism evidence="3 4">
    <name type="scientific">Spirulina subsalsa FACHB-351</name>
    <dbReference type="NCBI Taxonomy" id="234711"/>
    <lineage>
        <taxon>Bacteria</taxon>
        <taxon>Bacillati</taxon>
        <taxon>Cyanobacteriota</taxon>
        <taxon>Cyanophyceae</taxon>
        <taxon>Spirulinales</taxon>
        <taxon>Spirulinaceae</taxon>
        <taxon>Spirulina</taxon>
    </lineage>
</organism>
<keyword evidence="4" id="KW-1185">Reference proteome</keyword>
<reference evidence="3 4" key="1">
    <citation type="submission" date="2021-08" db="EMBL/GenBank/DDBJ databases">
        <title>Draft genome sequence of Spirulina subsalsa with high tolerance to salinity and hype-accumulation of phycocyanin.</title>
        <authorList>
            <person name="Pei H."/>
            <person name="Jiang L."/>
        </authorList>
    </citation>
    <scope>NUCLEOTIDE SEQUENCE [LARGE SCALE GENOMIC DNA]</scope>
    <source>
        <strain evidence="3 4">FACHB-351</strain>
    </source>
</reference>
<sequence length="234" mass="25552">PPAQPTPSTPETEAEILQQRIQLLWQQILDHLPSLSRALLQQHCTILNFDLEDCVAYLSVPTPGLLNIAEKQIKDVEIAFEKVFHQKIKVQLQVRPKSPPPASPSPRKVTPSPVSPPSPPPPAPEPHNGKGNGHNFSNPVNQSNGSNPPILPPKTPPSSPPTPPVITTTEEDNDEDDEDIKQALQKVLKMFSGEVLNLEQEILPPNSATGIVTDDPEFIPDSDGEGEEPEDMPF</sequence>
<feature type="compositionally biased region" description="Pro residues" evidence="1">
    <location>
        <begin position="113"/>
        <end position="125"/>
    </location>
</feature>
<evidence type="ECO:0000313" key="4">
    <source>
        <dbReference type="Proteomes" id="UP001526426"/>
    </source>
</evidence>
<feature type="domain" description="STICHEL DnaA-N-like alpha-beta" evidence="2">
    <location>
        <begin position="18"/>
        <end position="93"/>
    </location>
</feature>
<protein>
    <submittedName>
        <fullName evidence="3">DNA polymerase III subunit gamma/tau</fullName>
    </submittedName>
</protein>
<evidence type="ECO:0000256" key="1">
    <source>
        <dbReference type="SAM" id="MobiDB-lite"/>
    </source>
</evidence>
<feature type="compositionally biased region" description="Acidic residues" evidence="1">
    <location>
        <begin position="169"/>
        <end position="178"/>
    </location>
</feature>
<feature type="non-terminal residue" evidence="3">
    <location>
        <position position="1"/>
    </location>
</feature>
<feature type="region of interest" description="Disordered" evidence="1">
    <location>
        <begin position="206"/>
        <end position="234"/>
    </location>
</feature>
<gene>
    <name evidence="3" type="ORF">K4A83_22400</name>
</gene>
<dbReference type="EMBL" id="JAIHOM010000223">
    <property type="protein sequence ID" value="MCW6038982.1"/>
    <property type="molecule type" value="Genomic_DNA"/>
</dbReference>
<feature type="compositionally biased region" description="Polar residues" evidence="1">
    <location>
        <begin position="134"/>
        <end position="147"/>
    </location>
</feature>
<accession>A0ABT3LCW9</accession>
<proteinExistence type="predicted"/>
<dbReference type="InterPro" id="IPR054506">
    <property type="entry name" value="DnaA_N-like_STI"/>
</dbReference>
<dbReference type="Pfam" id="PF23007">
    <property type="entry name" value="DnaA_N-like_STI"/>
    <property type="match status" value="1"/>
</dbReference>
<evidence type="ECO:0000313" key="3">
    <source>
        <dbReference type="EMBL" id="MCW6038982.1"/>
    </source>
</evidence>
<feature type="compositionally biased region" description="Pro residues" evidence="1">
    <location>
        <begin position="149"/>
        <end position="164"/>
    </location>
</feature>
<feature type="compositionally biased region" description="Acidic residues" evidence="1">
    <location>
        <begin position="214"/>
        <end position="234"/>
    </location>
</feature>
<dbReference type="Proteomes" id="UP001526426">
    <property type="component" value="Unassembled WGS sequence"/>
</dbReference>
<name>A0ABT3LCW9_9CYAN</name>
<feature type="region of interest" description="Disordered" evidence="1">
    <location>
        <begin position="91"/>
        <end position="178"/>
    </location>
</feature>
<comment type="caution">
    <text evidence="3">The sequence shown here is derived from an EMBL/GenBank/DDBJ whole genome shotgun (WGS) entry which is preliminary data.</text>
</comment>
<evidence type="ECO:0000259" key="2">
    <source>
        <dbReference type="Pfam" id="PF23007"/>
    </source>
</evidence>